<feature type="domain" description="Bacterial virulence protein VirB8" evidence="6">
    <location>
        <begin position="21"/>
        <end position="224"/>
    </location>
</feature>
<evidence type="ECO:0000313" key="7">
    <source>
        <dbReference type="EMBL" id="KON65421.1"/>
    </source>
</evidence>
<dbReference type="CDD" id="cd16425">
    <property type="entry name" value="TrbF"/>
    <property type="match status" value="1"/>
</dbReference>
<sequence length="227" mass="25472">MFRRSTTRYGTTPEPVTPYQKAAQIWDERIGSARVQARNWRLMAFGSLFLSAGLGAGLVWQSARGTITPWVVQVDRLGHAQVVAPATAGYMPADPQIAWYLAQFVHDVRALSSDPVVVRQNWLRSYDFTITSGAQALNDYARLNDPFSRIGHEQVEVDIASVIRASPGSFRVAWTERHYRDGAFTGTERWTAIVSIVLRTPRDADHLRKNPLGIYVSAIKWSKELGQ</sequence>
<keyword evidence="8" id="KW-1185">Reference proteome</keyword>
<dbReference type="STRING" id="33995.KOEU_12620"/>
<dbReference type="InterPro" id="IPR007430">
    <property type="entry name" value="VirB8"/>
</dbReference>
<dbReference type="NCBIfam" id="NF010446">
    <property type="entry name" value="PRK13872.1"/>
    <property type="match status" value="1"/>
</dbReference>
<keyword evidence="3 5" id="KW-1133">Transmembrane helix</keyword>
<evidence type="ECO:0000256" key="5">
    <source>
        <dbReference type="SAM" id="Phobius"/>
    </source>
</evidence>
<keyword evidence="2 5" id="KW-0812">Transmembrane</keyword>
<evidence type="ECO:0000313" key="8">
    <source>
        <dbReference type="Proteomes" id="UP000037566"/>
    </source>
</evidence>
<dbReference type="GO" id="GO:0016020">
    <property type="term" value="C:membrane"/>
    <property type="evidence" value="ECO:0007669"/>
    <property type="project" value="UniProtKB-SubCell"/>
</dbReference>
<evidence type="ECO:0000256" key="3">
    <source>
        <dbReference type="ARBA" id="ARBA00022989"/>
    </source>
</evidence>
<dbReference type="Gene3D" id="3.10.450.230">
    <property type="entry name" value="VirB8 protein"/>
    <property type="match status" value="1"/>
</dbReference>
<evidence type="ECO:0000256" key="1">
    <source>
        <dbReference type="ARBA" id="ARBA00004167"/>
    </source>
</evidence>
<evidence type="ECO:0000256" key="4">
    <source>
        <dbReference type="ARBA" id="ARBA00023136"/>
    </source>
</evidence>
<reference evidence="7" key="1">
    <citation type="submission" date="2015-08" db="EMBL/GenBank/DDBJ databases">
        <title>Draft genome sequence of Komagataeibacter europaeus CECT 8546 a cellulose producer strain from vinegar produced by the traditional method.</title>
        <authorList>
            <person name="Poehlein A."/>
            <person name="Valera M.J."/>
            <person name="Haack F.S."/>
            <person name="Mas A."/>
            <person name="Daniel R."/>
            <person name="Streit W.R."/>
            <person name="Mateo E."/>
        </authorList>
    </citation>
    <scope>NUCLEOTIDE SEQUENCE [LARGE SCALE GENOMIC DNA]</scope>
    <source>
        <strain evidence="7">CECT 8546</strain>
    </source>
</reference>
<name>A0A0M0EKF0_KOMEU</name>
<dbReference type="SUPFAM" id="SSF54427">
    <property type="entry name" value="NTF2-like"/>
    <property type="match status" value="1"/>
</dbReference>
<accession>A0A0M0EKF0</accession>
<comment type="subcellular location">
    <subcellularLocation>
        <location evidence="1">Membrane</location>
        <topology evidence="1">Single-pass membrane protein</topology>
    </subcellularLocation>
</comment>
<evidence type="ECO:0000259" key="6">
    <source>
        <dbReference type="Pfam" id="PF04335"/>
    </source>
</evidence>
<evidence type="ECO:0000256" key="2">
    <source>
        <dbReference type="ARBA" id="ARBA00022692"/>
    </source>
</evidence>
<protein>
    <submittedName>
        <fullName evidence="7">VirB8 protein</fullName>
    </submittedName>
</protein>
<dbReference type="AlphaFoldDB" id="A0A0M0EKF0"/>
<dbReference type="PATRIC" id="fig|33995.3.peg.1414"/>
<proteinExistence type="predicted"/>
<dbReference type="RefSeq" id="WP_053323104.1">
    <property type="nucleotide sequence ID" value="NZ_LHUQ01000004.1"/>
</dbReference>
<dbReference type="OrthoDB" id="597581at2"/>
<dbReference type="InterPro" id="IPR035658">
    <property type="entry name" value="TrbF"/>
</dbReference>
<comment type="caution">
    <text evidence="7">The sequence shown here is derived from an EMBL/GenBank/DDBJ whole genome shotgun (WGS) entry which is preliminary data.</text>
</comment>
<dbReference type="EMBL" id="LHUQ01000004">
    <property type="protein sequence ID" value="KON65421.1"/>
    <property type="molecule type" value="Genomic_DNA"/>
</dbReference>
<dbReference type="InterPro" id="IPR032710">
    <property type="entry name" value="NTF2-like_dom_sf"/>
</dbReference>
<dbReference type="Proteomes" id="UP000037566">
    <property type="component" value="Unassembled WGS sequence"/>
</dbReference>
<dbReference type="Pfam" id="PF04335">
    <property type="entry name" value="VirB8"/>
    <property type="match status" value="1"/>
</dbReference>
<keyword evidence="4 5" id="KW-0472">Membrane</keyword>
<organism evidence="7 8">
    <name type="scientific">Komagataeibacter europaeus</name>
    <name type="common">Gluconacetobacter europaeus</name>
    <dbReference type="NCBI Taxonomy" id="33995"/>
    <lineage>
        <taxon>Bacteria</taxon>
        <taxon>Pseudomonadati</taxon>
        <taxon>Pseudomonadota</taxon>
        <taxon>Alphaproteobacteria</taxon>
        <taxon>Acetobacterales</taxon>
        <taxon>Acetobacteraceae</taxon>
        <taxon>Komagataeibacter</taxon>
    </lineage>
</organism>
<gene>
    <name evidence="7" type="ORF">KOEU_12620</name>
</gene>
<feature type="transmembrane region" description="Helical" evidence="5">
    <location>
        <begin position="42"/>
        <end position="60"/>
    </location>
</feature>